<evidence type="ECO:0000259" key="7">
    <source>
        <dbReference type="PROSITE" id="PS50234"/>
    </source>
</evidence>
<dbReference type="InterPro" id="IPR050768">
    <property type="entry name" value="UPF0353/GerABKA_families"/>
</dbReference>
<feature type="compositionally biased region" description="Polar residues" evidence="5">
    <location>
        <begin position="185"/>
        <end position="195"/>
    </location>
</feature>
<dbReference type="InterPro" id="IPR036465">
    <property type="entry name" value="vWFA_dom_sf"/>
</dbReference>
<evidence type="ECO:0000256" key="2">
    <source>
        <dbReference type="ARBA" id="ARBA00022692"/>
    </source>
</evidence>
<feature type="domain" description="VWFA" evidence="7">
    <location>
        <begin position="80"/>
        <end position="298"/>
    </location>
</feature>
<organism evidence="8 9">
    <name type="scientific">Orrella daihaiensis</name>
    <dbReference type="NCBI Taxonomy" id="2782176"/>
    <lineage>
        <taxon>Bacteria</taxon>
        <taxon>Pseudomonadati</taxon>
        <taxon>Pseudomonadota</taxon>
        <taxon>Betaproteobacteria</taxon>
        <taxon>Burkholderiales</taxon>
        <taxon>Alcaligenaceae</taxon>
        <taxon>Orrella</taxon>
    </lineage>
</organism>
<evidence type="ECO:0000313" key="8">
    <source>
        <dbReference type="EMBL" id="UOD50293.1"/>
    </source>
</evidence>
<dbReference type="SUPFAM" id="SSF53300">
    <property type="entry name" value="vWA-like"/>
    <property type="match status" value="1"/>
</dbReference>
<accession>A0ABY4AJ30</accession>
<sequence length="339" mass="36254">MHDWLKSLSLPQFEFVWPSMLWLLVIVPAAILIYQLARRYERSNLASVFAGLLVVIGLAAVLTAIARPKLQINLPSRADQLMIVLDISGSMSADDVSPTRLDAAKAKLKDMIAAQPGGTRIGLVTTAATATLIQPPTTEHDALNEALDTITIQTGSALGSGILIGLSELLPSAGIDVQTLMNDSMRQNQADSQPSWRPDPNVTKPPGSNRSQAMVLISDGGSNMGPDIMQMADLASQFGVRIHTIGIGTKEGAVVKAEGVSQRVRLESGVLADIADLTLGTYYESVSSSDLLQIFEAIEASVTFDRRQSMEISALLLLSGVLLLLVGMGAKLWRQGRIL</sequence>
<dbReference type="PANTHER" id="PTHR22550:SF5">
    <property type="entry name" value="LEUCINE ZIPPER PROTEIN 4"/>
    <property type="match status" value="1"/>
</dbReference>
<keyword evidence="1" id="KW-1003">Cell membrane</keyword>
<dbReference type="EMBL" id="CP063982">
    <property type="protein sequence ID" value="UOD50293.1"/>
    <property type="molecule type" value="Genomic_DNA"/>
</dbReference>
<feature type="transmembrane region" description="Helical" evidence="6">
    <location>
        <begin position="46"/>
        <end position="66"/>
    </location>
</feature>
<evidence type="ECO:0000256" key="4">
    <source>
        <dbReference type="ARBA" id="ARBA00023136"/>
    </source>
</evidence>
<evidence type="ECO:0000256" key="1">
    <source>
        <dbReference type="ARBA" id="ARBA00022475"/>
    </source>
</evidence>
<reference evidence="8 9" key="1">
    <citation type="submission" date="2020-11" db="EMBL/GenBank/DDBJ databases">
        <title>Algicoccus daihaiensis sp.nov., isolated from Daihai Lake in Inner Mongolia.</title>
        <authorList>
            <person name="Kai J."/>
        </authorList>
    </citation>
    <scope>NUCLEOTIDE SEQUENCE [LARGE SCALE GENOMIC DNA]</scope>
    <source>
        <strain evidence="9">f23</strain>
    </source>
</reference>
<name>A0ABY4AJ30_9BURK</name>
<evidence type="ECO:0000313" key="9">
    <source>
        <dbReference type="Proteomes" id="UP000831607"/>
    </source>
</evidence>
<dbReference type="InterPro" id="IPR002035">
    <property type="entry name" value="VWF_A"/>
</dbReference>
<keyword evidence="2 6" id="KW-0812">Transmembrane</keyword>
<keyword evidence="4 6" id="KW-0472">Membrane</keyword>
<proteinExistence type="predicted"/>
<dbReference type="PROSITE" id="PS50234">
    <property type="entry name" value="VWFA"/>
    <property type="match status" value="1"/>
</dbReference>
<evidence type="ECO:0000256" key="5">
    <source>
        <dbReference type="SAM" id="MobiDB-lite"/>
    </source>
</evidence>
<evidence type="ECO:0000256" key="6">
    <source>
        <dbReference type="SAM" id="Phobius"/>
    </source>
</evidence>
<keyword evidence="9" id="KW-1185">Reference proteome</keyword>
<feature type="transmembrane region" description="Helical" evidence="6">
    <location>
        <begin position="312"/>
        <end position="333"/>
    </location>
</feature>
<feature type="region of interest" description="Disordered" evidence="5">
    <location>
        <begin position="185"/>
        <end position="212"/>
    </location>
</feature>
<dbReference type="RefSeq" id="WP_243478698.1">
    <property type="nucleotide sequence ID" value="NZ_CP063982.1"/>
</dbReference>
<dbReference type="PANTHER" id="PTHR22550">
    <property type="entry name" value="SPORE GERMINATION PROTEIN"/>
    <property type="match status" value="1"/>
</dbReference>
<keyword evidence="3 6" id="KW-1133">Transmembrane helix</keyword>
<dbReference type="Proteomes" id="UP000831607">
    <property type="component" value="Chromosome"/>
</dbReference>
<gene>
    <name evidence="8" type="ORF">DHf2319_12825</name>
</gene>
<dbReference type="SMART" id="SM00327">
    <property type="entry name" value="VWA"/>
    <property type="match status" value="1"/>
</dbReference>
<feature type="transmembrane region" description="Helical" evidence="6">
    <location>
        <begin position="15"/>
        <end position="34"/>
    </location>
</feature>
<evidence type="ECO:0000256" key="3">
    <source>
        <dbReference type="ARBA" id="ARBA00022989"/>
    </source>
</evidence>
<dbReference type="Gene3D" id="3.40.50.410">
    <property type="entry name" value="von Willebrand factor, type A domain"/>
    <property type="match status" value="1"/>
</dbReference>
<protein>
    <submittedName>
        <fullName evidence="8">VWA domain-containing protein</fullName>
    </submittedName>
</protein>
<dbReference type="Pfam" id="PF13519">
    <property type="entry name" value="VWA_2"/>
    <property type="match status" value="1"/>
</dbReference>